<feature type="non-terminal residue" evidence="1">
    <location>
        <position position="72"/>
    </location>
</feature>
<dbReference type="OrthoDB" id="3022198at2759"/>
<dbReference type="InterPro" id="IPR009057">
    <property type="entry name" value="Homeodomain-like_sf"/>
</dbReference>
<reference evidence="1 2" key="1">
    <citation type="submission" date="2014-04" db="EMBL/GenBank/DDBJ databases">
        <authorList>
            <consortium name="DOE Joint Genome Institute"/>
            <person name="Kuo A."/>
            <person name="Gay G."/>
            <person name="Dore J."/>
            <person name="Kohler A."/>
            <person name="Nagy L.G."/>
            <person name="Floudas D."/>
            <person name="Copeland A."/>
            <person name="Barry K.W."/>
            <person name="Cichocki N."/>
            <person name="Veneault-Fourrey C."/>
            <person name="LaButti K."/>
            <person name="Lindquist E.A."/>
            <person name="Lipzen A."/>
            <person name="Lundell T."/>
            <person name="Morin E."/>
            <person name="Murat C."/>
            <person name="Sun H."/>
            <person name="Tunlid A."/>
            <person name="Henrissat B."/>
            <person name="Grigoriev I.V."/>
            <person name="Hibbett D.S."/>
            <person name="Martin F."/>
            <person name="Nordberg H.P."/>
            <person name="Cantor M.N."/>
            <person name="Hua S.X."/>
        </authorList>
    </citation>
    <scope>NUCLEOTIDE SEQUENCE [LARGE SCALE GENOMIC DNA]</scope>
    <source>
        <strain evidence="2">h7</strain>
    </source>
</reference>
<sequence length="72" mass="8256">AELAGCSERTVYNILAHYRKYGLVTNPHARPRGRPRVLDMTTLNYMSALLDANPTLYLDEIQDKLLEVHDIE</sequence>
<protein>
    <recommendedName>
        <fullName evidence="3">Paired domain-containing protein</fullName>
    </recommendedName>
</protein>
<feature type="non-terminal residue" evidence="1">
    <location>
        <position position="1"/>
    </location>
</feature>
<name>A0A0C3C234_HEBCY</name>
<evidence type="ECO:0008006" key="3">
    <source>
        <dbReference type="Google" id="ProtNLM"/>
    </source>
</evidence>
<organism evidence="1 2">
    <name type="scientific">Hebeloma cylindrosporum</name>
    <dbReference type="NCBI Taxonomy" id="76867"/>
    <lineage>
        <taxon>Eukaryota</taxon>
        <taxon>Fungi</taxon>
        <taxon>Dikarya</taxon>
        <taxon>Basidiomycota</taxon>
        <taxon>Agaricomycotina</taxon>
        <taxon>Agaricomycetes</taxon>
        <taxon>Agaricomycetidae</taxon>
        <taxon>Agaricales</taxon>
        <taxon>Agaricineae</taxon>
        <taxon>Hymenogastraceae</taxon>
        <taxon>Hebeloma</taxon>
    </lineage>
</organism>
<evidence type="ECO:0000313" key="1">
    <source>
        <dbReference type="EMBL" id="KIM38344.1"/>
    </source>
</evidence>
<dbReference type="Proteomes" id="UP000053424">
    <property type="component" value="Unassembled WGS sequence"/>
</dbReference>
<gene>
    <name evidence="1" type="ORF">M413DRAFT_46819</name>
</gene>
<dbReference type="HOGENOM" id="CLU_056788_8_3_1"/>
<evidence type="ECO:0000313" key="2">
    <source>
        <dbReference type="Proteomes" id="UP000053424"/>
    </source>
</evidence>
<dbReference type="AlphaFoldDB" id="A0A0C3C234"/>
<accession>A0A0C3C234</accession>
<dbReference type="SUPFAM" id="SSF46689">
    <property type="entry name" value="Homeodomain-like"/>
    <property type="match status" value="1"/>
</dbReference>
<dbReference type="EMBL" id="KN831791">
    <property type="protein sequence ID" value="KIM38344.1"/>
    <property type="molecule type" value="Genomic_DNA"/>
</dbReference>
<reference evidence="2" key="2">
    <citation type="submission" date="2015-01" db="EMBL/GenBank/DDBJ databases">
        <title>Evolutionary Origins and Diversification of the Mycorrhizal Mutualists.</title>
        <authorList>
            <consortium name="DOE Joint Genome Institute"/>
            <consortium name="Mycorrhizal Genomics Consortium"/>
            <person name="Kohler A."/>
            <person name="Kuo A."/>
            <person name="Nagy L.G."/>
            <person name="Floudas D."/>
            <person name="Copeland A."/>
            <person name="Barry K.W."/>
            <person name="Cichocki N."/>
            <person name="Veneault-Fourrey C."/>
            <person name="LaButti K."/>
            <person name="Lindquist E.A."/>
            <person name="Lipzen A."/>
            <person name="Lundell T."/>
            <person name="Morin E."/>
            <person name="Murat C."/>
            <person name="Riley R."/>
            <person name="Ohm R."/>
            <person name="Sun H."/>
            <person name="Tunlid A."/>
            <person name="Henrissat B."/>
            <person name="Grigoriev I.V."/>
            <person name="Hibbett D.S."/>
            <person name="Martin F."/>
        </authorList>
    </citation>
    <scope>NUCLEOTIDE SEQUENCE [LARGE SCALE GENOMIC DNA]</scope>
    <source>
        <strain evidence="2">h7</strain>
    </source>
</reference>
<keyword evidence="2" id="KW-1185">Reference proteome</keyword>
<proteinExistence type="predicted"/>